<sequence length="232" mass="27094">KLEITTDEEIAYRLSLIVVEAGIKPYFEYRNFVVGAKGALVAENEEAPYFKALITTLRQIYNVRGIAFLIDEFEEVALYKRMPAKRKAHEYLATLRRLINLSEKENLWLALAMPPEAADSTQKLDPALWERLTTEGQYKFELNPLEPEEAKGLLIWWLDRARPEESKKKGTLFPFPETIIDYLRDPELRYPRPLVRIGFSILSEAINRKEECPFPEDFTREIIENIYPTQKP</sequence>
<gene>
    <name evidence="1" type="ORF">S03H2_53186</name>
</gene>
<accession>X1HPJ6</accession>
<dbReference type="EMBL" id="BARU01033844">
    <property type="protein sequence ID" value="GAH72056.1"/>
    <property type="molecule type" value="Genomic_DNA"/>
</dbReference>
<proteinExistence type="predicted"/>
<name>X1HPJ6_9ZZZZ</name>
<organism evidence="1">
    <name type="scientific">marine sediment metagenome</name>
    <dbReference type="NCBI Taxonomy" id="412755"/>
    <lineage>
        <taxon>unclassified sequences</taxon>
        <taxon>metagenomes</taxon>
        <taxon>ecological metagenomes</taxon>
    </lineage>
</organism>
<feature type="non-terminal residue" evidence="1">
    <location>
        <position position="1"/>
    </location>
</feature>
<protein>
    <submittedName>
        <fullName evidence="1">Uncharacterized protein</fullName>
    </submittedName>
</protein>
<comment type="caution">
    <text evidence="1">The sequence shown here is derived from an EMBL/GenBank/DDBJ whole genome shotgun (WGS) entry which is preliminary data.</text>
</comment>
<evidence type="ECO:0000313" key="1">
    <source>
        <dbReference type="EMBL" id="GAH72056.1"/>
    </source>
</evidence>
<reference evidence="1" key="1">
    <citation type="journal article" date="2014" name="Front. Microbiol.">
        <title>High frequency of phylogenetically diverse reductive dehalogenase-homologous genes in deep subseafloor sedimentary metagenomes.</title>
        <authorList>
            <person name="Kawai M."/>
            <person name="Futagami T."/>
            <person name="Toyoda A."/>
            <person name="Takaki Y."/>
            <person name="Nishi S."/>
            <person name="Hori S."/>
            <person name="Arai W."/>
            <person name="Tsubouchi T."/>
            <person name="Morono Y."/>
            <person name="Uchiyama I."/>
            <person name="Ito T."/>
            <person name="Fujiyama A."/>
            <person name="Inagaki F."/>
            <person name="Takami H."/>
        </authorList>
    </citation>
    <scope>NUCLEOTIDE SEQUENCE</scope>
    <source>
        <strain evidence="1">Expedition CK06-06</strain>
    </source>
</reference>
<dbReference type="AlphaFoldDB" id="X1HPJ6"/>